<feature type="domain" description="eRF1" evidence="3">
    <location>
        <begin position="152"/>
        <end position="275"/>
    </location>
</feature>
<dbReference type="SUPFAM" id="SSF53137">
    <property type="entry name" value="Translational machinery components"/>
    <property type="match status" value="1"/>
</dbReference>
<dbReference type="InterPro" id="IPR038069">
    <property type="entry name" value="Pelota/DOM34_N"/>
</dbReference>
<feature type="region of interest" description="Disordered" evidence="2">
    <location>
        <begin position="391"/>
        <end position="421"/>
    </location>
</feature>
<dbReference type="InterPro" id="IPR042226">
    <property type="entry name" value="eFR1_2_sf"/>
</dbReference>
<dbReference type="GO" id="GO:0032790">
    <property type="term" value="P:ribosome disassembly"/>
    <property type="evidence" value="ECO:0007669"/>
    <property type="project" value="TreeGrafter"/>
</dbReference>
<dbReference type="Gene3D" id="2.30.30.870">
    <property type="entry name" value="Pelota, domain A"/>
    <property type="match status" value="1"/>
</dbReference>
<accession>A0A0A8KZ94</accession>
<proteinExistence type="inferred from homology"/>
<evidence type="ECO:0000256" key="1">
    <source>
        <dbReference type="RuleBase" id="RU362019"/>
    </source>
</evidence>
<keyword evidence="1" id="KW-0963">Cytoplasm</keyword>
<protein>
    <recommendedName>
        <fullName evidence="1">Protein DOM34 homolog</fullName>
    </recommendedName>
</protein>
<dbReference type="GO" id="GO:0071025">
    <property type="term" value="P:RNA surveillance"/>
    <property type="evidence" value="ECO:0007669"/>
    <property type="project" value="InterPro"/>
</dbReference>
<dbReference type="GO" id="GO:0005737">
    <property type="term" value="C:cytoplasm"/>
    <property type="evidence" value="ECO:0007669"/>
    <property type="project" value="UniProtKB-SubCell"/>
</dbReference>
<dbReference type="Gene3D" id="3.30.420.60">
    <property type="entry name" value="eRF1 domain 2"/>
    <property type="match status" value="1"/>
</dbReference>
<reference evidence="6 7" key="1">
    <citation type="submission" date="2014-03" db="EMBL/GenBank/DDBJ databases">
        <title>The genome of Kluyveromyces dobzhanskii.</title>
        <authorList>
            <person name="Nystedt B."/>
            <person name="Astrom S."/>
        </authorList>
    </citation>
    <scope>NUCLEOTIDE SEQUENCE [LARGE SCALE GENOMIC DNA]</scope>
    <source>
        <strain evidence="6 7">CBS 2104</strain>
    </source>
</reference>
<dbReference type="Pfam" id="PF03464">
    <property type="entry name" value="eRF1_2"/>
    <property type="match status" value="1"/>
</dbReference>
<evidence type="ECO:0000313" key="6">
    <source>
        <dbReference type="EMBL" id="CDO91908.1"/>
    </source>
</evidence>
<gene>
    <name evidence="6" type="ORF">KLDO_g238</name>
</gene>
<dbReference type="GO" id="GO:0070651">
    <property type="term" value="P:nonfunctional rRNA decay"/>
    <property type="evidence" value="ECO:0007669"/>
    <property type="project" value="TreeGrafter"/>
</dbReference>
<dbReference type="OrthoDB" id="10249111at2759"/>
<evidence type="ECO:0000313" key="7">
    <source>
        <dbReference type="Proteomes" id="UP000031516"/>
    </source>
</evidence>
<feature type="domain" description="Pelota N-terminal" evidence="5">
    <location>
        <begin position="7"/>
        <end position="106"/>
    </location>
</feature>
<dbReference type="InterPro" id="IPR005141">
    <property type="entry name" value="eRF1_2"/>
</dbReference>
<dbReference type="GO" id="GO:0070966">
    <property type="term" value="P:nuclear-transcribed mRNA catabolic process, no-go decay"/>
    <property type="evidence" value="ECO:0007669"/>
    <property type="project" value="InterPro"/>
</dbReference>
<name>A0A0A8KZ94_9SACH</name>
<dbReference type="GO" id="GO:0046872">
    <property type="term" value="F:metal ion binding"/>
    <property type="evidence" value="ECO:0007669"/>
    <property type="project" value="UniProtKB-KW"/>
</dbReference>
<dbReference type="EMBL" id="CCBQ010000004">
    <property type="protein sequence ID" value="CDO91908.1"/>
    <property type="molecule type" value="Genomic_DNA"/>
</dbReference>
<dbReference type="InterPro" id="IPR004405">
    <property type="entry name" value="TF_pelota"/>
</dbReference>
<dbReference type="GO" id="GO:0070481">
    <property type="term" value="P:nuclear-transcribed mRNA catabolic process, non-stop decay"/>
    <property type="evidence" value="ECO:0007669"/>
    <property type="project" value="InterPro"/>
</dbReference>
<dbReference type="NCBIfam" id="TIGR00111">
    <property type="entry name" value="pelota"/>
    <property type="match status" value="1"/>
</dbReference>
<comment type="subcellular location">
    <subcellularLocation>
        <location evidence="1">Cytoplasm</location>
    </subcellularLocation>
</comment>
<comment type="cofactor">
    <cofactor evidence="1">
        <name>a divalent metal cation</name>
        <dbReference type="ChEBI" id="CHEBI:60240"/>
    </cofactor>
</comment>
<dbReference type="Gene3D" id="3.30.1330.30">
    <property type="match status" value="1"/>
</dbReference>
<evidence type="ECO:0000256" key="2">
    <source>
        <dbReference type="SAM" id="MobiDB-lite"/>
    </source>
</evidence>
<dbReference type="InterPro" id="IPR029064">
    <property type="entry name" value="Ribosomal_eL30-like_sf"/>
</dbReference>
<keyword evidence="7" id="KW-1185">Reference proteome</keyword>
<dbReference type="InterPro" id="IPR058547">
    <property type="entry name" value="Pelota_N"/>
</dbReference>
<dbReference type="Pfam" id="PF03465">
    <property type="entry name" value="eRF1_3"/>
    <property type="match status" value="1"/>
</dbReference>
<evidence type="ECO:0000259" key="4">
    <source>
        <dbReference type="Pfam" id="PF03465"/>
    </source>
</evidence>
<evidence type="ECO:0000259" key="5">
    <source>
        <dbReference type="Pfam" id="PF26356"/>
    </source>
</evidence>
<sequence length="421" mass="47926">MLVVDVAKQKGKAILRLQAKSLNDLKTVYKVVNRGDEIIYSAVTAPSPHDASNQSKTLEKKVRLRIESCHYNPDAGLLKYKGRTVEDDYSGANQDIEIGIKHSFTVRYYCECFFLEGPGFCECAFTLIKPDYNSYVYNIVKGQCEESGHFQMGIVVLQEGVSHMCLINPFCTVVKDVVEHIIPKKTRNTDTVLYNEIVETFYRDMYDSMSKHFDFDVLKSVIICSPGFHAKCLFAKVLEYAKKGNNKSLINNNSKFLVAQCSTGYLQGMHEVLKSPVYGHHVKDTETFKLAFILREFQDHLINDDCKAWYGKKVVAKAAEFGYVDTLLISDKMLFSKNEQKNDRSLELLKDVESSGGKIHIFSSEHYLGDELNCLSGLACILKYPMPDMDEDIEESEVDTEEESENDADNTEDEMEYEYLV</sequence>
<evidence type="ECO:0000259" key="3">
    <source>
        <dbReference type="Pfam" id="PF03464"/>
    </source>
</evidence>
<keyword evidence="1" id="KW-0479">Metal-binding</keyword>
<comment type="similarity">
    <text evidence="1">Belongs to the eukaryotic release factor 1 family. Pelota subfamily.</text>
</comment>
<dbReference type="SUPFAM" id="SSF55315">
    <property type="entry name" value="L30e-like"/>
    <property type="match status" value="1"/>
</dbReference>
<dbReference type="AlphaFoldDB" id="A0A0A8KZ94"/>
<organism evidence="6 7">
    <name type="scientific">Kluyveromyces dobzhanskii CBS 2104</name>
    <dbReference type="NCBI Taxonomy" id="1427455"/>
    <lineage>
        <taxon>Eukaryota</taxon>
        <taxon>Fungi</taxon>
        <taxon>Dikarya</taxon>
        <taxon>Ascomycota</taxon>
        <taxon>Saccharomycotina</taxon>
        <taxon>Saccharomycetes</taxon>
        <taxon>Saccharomycetales</taxon>
        <taxon>Saccharomycetaceae</taxon>
        <taxon>Kluyveromyces</taxon>
    </lineage>
</organism>
<dbReference type="PANTHER" id="PTHR10853">
    <property type="entry name" value="PELOTA"/>
    <property type="match status" value="1"/>
</dbReference>
<dbReference type="Proteomes" id="UP000031516">
    <property type="component" value="Unassembled WGS sequence"/>
</dbReference>
<comment type="caution">
    <text evidence="6">The sequence shown here is derived from an EMBL/GenBank/DDBJ whole genome shotgun (WGS) entry which is preliminary data.</text>
</comment>
<feature type="domain" description="eRF1" evidence="4">
    <location>
        <begin position="293"/>
        <end position="386"/>
    </location>
</feature>
<dbReference type="SUPFAM" id="SSF159065">
    <property type="entry name" value="Dom34/Pelota N-terminal domain-like"/>
    <property type="match status" value="1"/>
</dbReference>
<dbReference type="Pfam" id="PF26356">
    <property type="entry name" value="Pelota_N"/>
    <property type="match status" value="1"/>
</dbReference>
<comment type="function">
    <text evidence="1">Component of the Dom34-Hbs1 complex, a complex that recognizes stalled ribosomes and triggers the No-Go Decay (NGD) pathway (PubMed:20890290). In the Dom34-Hbs1 complex, dom34 recognizes ribosomes stalled at the 3' end of an mRNA and engages stalled ribosomes by destabilizing mRNA in the mRNA channel. Following ribosome-binding, the Dom34-Hbs1 complex promotes the disassembly of stalled ribosomes, followed by degradation of damaged mRNAs as part of the NGD pathway.</text>
</comment>
<dbReference type="InterPro" id="IPR005142">
    <property type="entry name" value="eRF1_3"/>
</dbReference>
<dbReference type="PANTHER" id="PTHR10853:SF0">
    <property type="entry name" value="PROTEIN PELOTA HOMOLOG"/>
    <property type="match status" value="1"/>
</dbReference>